<dbReference type="InterPro" id="IPR012373">
    <property type="entry name" value="Ferrdict_sens_TM"/>
</dbReference>
<keyword evidence="1" id="KW-0812">Transmembrane</keyword>
<name>A0A2H9VW24_9SPHI</name>
<accession>A0A2H9VW24</accession>
<keyword evidence="1" id="KW-1133">Transmembrane helix</keyword>
<evidence type="ECO:0000313" key="4">
    <source>
        <dbReference type="EMBL" id="PJJ85020.1"/>
    </source>
</evidence>
<dbReference type="PIRSF" id="PIRSF018266">
    <property type="entry name" value="FecR"/>
    <property type="match status" value="1"/>
</dbReference>
<dbReference type="PANTHER" id="PTHR30273">
    <property type="entry name" value="PERIPLASMIC SIGNAL SENSOR AND SIGMA FACTOR ACTIVATOR FECR-RELATED"/>
    <property type="match status" value="1"/>
</dbReference>
<dbReference type="InterPro" id="IPR032508">
    <property type="entry name" value="FecR_C"/>
</dbReference>
<keyword evidence="1" id="KW-0472">Membrane</keyword>
<dbReference type="InterPro" id="IPR006860">
    <property type="entry name" value="FecR"/>
</dbReference>
<dbReference type="PANTHER" id="PTHR30273:SF2">
    <property type="entry name" value="PROTEIN FECR"/>
    <property type="match status" value="1"/>
</dbReference>
<dbReference type="GO" id="GO:0016989">
    <property type="term" value="F:sigma factor antagonist activity"/>
    <property type="evidence" value="ECO:0007669"/>
    <property type="project" value="TreeGrafter"/>
</dbReference>
<protein>
    <submittedName>
        <fullName evidence="4">Uncharacterized protein DUF4974</fullName>
    </submittedName>
</protein>
<dbReference type="Gene3D" id="3.55.50.30">
    <property type="match status" value="1"/>
</dbReference>
<evidence type="ECO:0000256" key="1">
    <source>
        <dbReference type="SAM" id="Phobius"/>
    </source>
</evidence>
<feature type="domain" description="Protein FecR C-terminal" evidence="3">
    <location>
        <begin position="304"/>
        <end position="372"/>
    </location>
</feature>
<dbReference type="Pfam" id="PF04773">
    <property type="entry name" value="FecR"/>
    <property type="match status" value="1"/>
</dbReference>
<sequence length="374" mass="41088">MEKNNVKEVLRKIDSGNYTPEEERIAKRWLFQLNNEKKLDFTEKQLNEASAKMWAVVKKDLAPAGYQGSIKLWPGIAVAAMVLVFLGAGLLYFNYQTHNYSAIAQNDIEPGKPGGTLTLADGKKIRLADMLNGKLVEQGGVTIRKAADGQLVYELKGSGTGSHQINTISTANAETYQVRLPDGTAVWLNAASSLSYAPALTEDGIRTVKLSGEAYFEVAKDKIHPFVVKTAGQEIQVLGTHFNVNAYANEPALVTTLLEGSVKVAAGSVKKLLKPGEQAVNTDGQIKVSEAIIDKALDWKNDEFYVNHINFKTAMRKIARWYNVEVIYNSSVPDDIEIGGWVSRNEKLSSVLHSMEAAGIVHFTIDGRKIYVSK</sequence>
<dbReference type="RefSeq" id="WP_245856931.1">
    <property type="nucleotide sequence ID" value="NZ_PGFJ01000001.1"/>
</dbReference>
<comment type="caution">
    <text evidence="4">The sequence shown here is derived from an EMBL/GenBank/DDBJ whole genome shotgun (WGS) entry which is preliminary data.</text>
</comment>
<dbReference type="Pfam" id="PF16344">
    <property type="entry name" value="FecR_C"/>
    <property type="match status" value="1"/>
</dbReference>
<reference evidence="4" key="1">
    <citation type="submission" date="2017-11" db="EMBL/GenBank/DDBJ databases">
        <title>Genomic Encyclopedia of Archaeal and Bacterial Type Strains, Phase II (KMG-II): From Individual Species to Whole Genera.</title>
        <authorList>
            <person name="Goeker M."/>
        </authorList>
    </citation>
    <scope>NUCLEOTIDE SEQUENCE [LARGE SCALE GENOMIC DNA]</scope>
    <source>
        <strain evidence="4">DSM 28175</strain>
    </source>
</reference>
<organism evidence="4 5">
    <name type="scientific">Mucilaginibacter auburnensis</name>
    <dbReference type="NCBI Taxonomy" id="1457233"/>
    <lineage>
        <taxon>Bacteria</taxon>
        <taxon>Pseudomonadati</taxon>
        <taxon>Bacteroidota</taxon>
        <taxon>Sphingobacteriia</taxon>
        <taxon>Sphingobacteriales</taxon>
        <taxon>Sphingobacteriaceae</taxon>
        <taxon>Mucilaginibacter</taxon>
    </lineage>
</organism>
<dbReference type="AlphaFoldDB" id="A0A2H9VW24"/>
<evidence type="ECO:0000259" key="3">
    <source>
        <dbReference type="Pfam" id="PF16344"/>
    </source>
</evidence>
<feature type="domain" description="FecR protein" evidence="2">
    <location>
        <begin position="167"/>
        <end position="263"/>
    </location>
</feature>
<keyword evidence="5" id="KW-1185">Reference proteome</keyword>
<evidence type="ECO:0000313" key="5">
    <source>
        <dbReference type="Proteomes" id="UP000242687"/>
    </source>
</evidence>
<dbReference type="Proteomes" id="UP000242687">
    <property type="component" value="Unassembled WGS sequence"/>
</dbReference>
<dbReference type="EMBL" id="PGFJ01000001">
    <property type="protein sequence ID" value="PJJ85020.1"/>
    <property type="molecule type" value="Genomic_DNA"/>
</dbReference>
<gene>
    <name evidence="4" type="ORF">CLV57_2043</name>
</gene>
<evidence type="ECO:0000259" key="2">
    <source>
        <dbReference type="Pfam" id="PF04773"/>
    </source>
</evidence>
<dbReference type="Gene3D" id="2.60.120.1440">
    <property type="match status" value="1"/>
</dbReference>
<proteinExistence type="predicted"/>
<feature type="transmembrane region" description="Helical" evidence="1">
    <location>
        <begin position="72"/>
        <end position="93"/>
    </location>
</feature>